<proteinExistence type="predicted"/>
<dbReference type="AlphaFoldDB" id="A0A0B2C0U5"/>
<dbReference type="Proteomes" id="UP000030988">
    <property type="component" value="Unassembled WGS sequence"/>
</dbReference>
<dbReference type="Pfam" id="PF02674">
    <property type="entry name" value="Colicin_V"/>
    <property type="match status" value="1"/>
</dbReference>
<evidence type="ECO:0000256" key="5">
    <source>
        <dbReference type="SAM" id="Phobius"/>
    </source>
</evidence>
<evidence type="ECO:0000256" key="4">
    <source>
        <dbReference type="ARBA" id="ARBA00023136"/>
    </source>
</evidence>
<dbReference type="PANTHER" id="PTHR36926">
    <property type="entry name" value="COLICIN V PRODUCTION PROTEIN"/>
    <property type="match status" value="1"/>
</dbReference>
<accession>A0A0B2C0U5</accession>
<feature type="transmembrane region" description="Helical" evidence="5">
    <location>
        <begin position="59"/>
        <end position="82"/>
    </location>
</feature>
<name>A0A0B2C0U5_9SPHN</name>
<feature type="transmembrane region" description="Helical" evidence="5">
    <location>
        <begin position="6"/>
        <end position="25"/>
    </location>
</feature>
<keyword evidence="2 5" id="KW-0812">Transmembrane</keyword>
<dbReference type="STRING" id="1572751.PK98_04840"/>
<sequence>MTGFDIFALLVVGFCAVGGLSRGFVQEALSLAAWIVAIIAIRLFHTDLTQWLVDPVGSTSGAAVLAFAVLLLVPYLGLRLLATHAGKNSRRSALAPFDRVLGFGFGMLKGFVIVIMAFSLLVLGYDTIWGASGRPDWLIEARTYPLVNASADWMVDLIREQRAMLDGVEDAAT</sequence>
<keyword evidence="3 5" id="KW-1133">Transmembrane helix</keyword>
<dbReference type="InterPro" id="IPR052719">
    <property type="entry name" value="CvpA-like"/>
</dbReference>
<dbReference type="GO" id="GO:0016020">
    <property type="term" value="C:membrane"/>
    <property type="evidence" value="ECO:0007669"/>
    <property type="project" value="UniProtKB-SubCell"/>
</dbReference>
<reference evidence="6 7" key="1">
    <citation type="submission" date="2014-11" db="EMBL/GenBank/DDBJ databases">
        <title>Draft genome sequence of Kirrobacter mercurialis.</title>
        <authorList>
            <person name="Coil D.A."/>
            <person name="Eisen J.A."/>
        </authorList>
    </citation>
    <scope>NUCLEOTIDE SEQUENCE [LARGE SCALE GENOMIC DNA]</scope>
    <source>
        <strain evidence="6 7">Coronado</strain>
    </source>
</reference>
<evidence type="ECO:0000313" key="7">
    <source>
        <dbReference type="Proteomes" id="UP000030988"/>
    </source>
</evidence>
<dbReference type="EMBL" id="JTDN01000001">
    <property type="protein sequence ID" value="KHL25907.1"/>
    <property type="molecule type" value="Genomic_DNA"/>
</dbReference>
<evidence type="ECO:0000256" key="3">
    <source>
        <dbReference type="ARBA" id="ARBA00022989"/>
    </source>
</evidence>
<evidence type="ECO:0000313" key="6">
    <source>
        <dbReference type="EMBL" id="KHL25907.1"/>
    </source>
</evidence>
<protein>
    <submittedName>
        <fullName evidence="6">Colicin V production protein</fullName>
    </submittedName>
</protein>
<keyword evidence="7" id="KW-1185">Reference proteome</keyword>
<keyword evidence="4 5" id="KW-0472">Membrane</keyword>
<comment type="caution">
    <text evidence="6">The sequence shown here is derived from an EMBL/GenBank/DDBJ whole genome shotgun (WGS) entry which is preliminary data.</text>
</comment>
<evidence type="ECO:0000256" key="1">
    <source>
        <dbReference type="ARBA" id="ARBA00004141"/>
    </source>
</evidence>
<dbReference type="InterPro" id="IPR003825">
    <property type="entry name" value="Colicin-V_CvpA"/>
</dbReference>
<dbReference type="RefSeq" id="WP_039094694.1">
    <property type="nucleotide sequence ID" value="NZ_JTDN01000001.1"/>
</dbReference>
<dbReference type="GO" id="GO:0009403">
    <property type="term" value="P:toxin biosynthetic process"/>
    <property type="evidence" value="ECO:0007669"/>
    <property type="project" value="InterPro"/>
</dbReference>
<feature type="transmembrane region" description="Helical" evidence="5">
    <location>
        <begin position="103"/>
        <end position="125"/>
    </location>
</feature>
<evidence type="ECO:0000256" key="2">
    <source>
        <dbReference type="ARBA" id="ARBA00022692"/>
    </source>
</evidence>
<dbReference type="PANTHER" id="PTHR36926:SF1">
    <property type="entry name" value="COLICIN V PRODUCTION PROTEIN"/>
    <property type="match status" value="1"/>
</dbReference>
<organism evidence="6 7">
    <name type="scientific">Croceibacterium mercuriale</name>
    <dbReference type="NCBI Taxonomy" id="1572751"/>
    <lineage>
        <taxon>Bacteria</taxon>
        <taxon>Pseudomonadati</taxon>
        <taxon>Pseudomonadota</taxon>
        <taxon>Alphaproteobacteria</taxon>
        <taxon>Sphingomonadales</taxon>
        <taxon>Erythrobacteraceae</taxon>
        <taxon>Croceibacterium</taxon>
    </lineage>
</organism>
<gene>
    <name evidence="6" type="ORF">PK98_04840</name>
</gene>
<feature type="transmembrane region" description="Helical" evidence="5">
    <location>
        <begin position="32"/>
        <end position="53"/>
    </location>
</feature>
<dbReference type="OrthoDB" id="9806894at2"/>
<comment type="subcellular location">
    <subcellularLocation>
        <location evidence="1">Membrane</location>
        <topology evidence="1">Multi-pass membrane protein</topology>
    </subcellularLocation>
</comment>